<dbReference type="Proteomes" id="UP000031443">
    <property type="component" value="Unassembled WGS sequence"/>
</dbReference>
<accession>M7BGT1</accession>
<evidence type="ECO:0000313" key="2">
    <source>
        <dbReference type="EMBL" id="EMP36414.1"/>
    </source>
</evidence>
<proteinExistence type="predicted"/>
<evidence type="ECO:0000256" key="1">
    <source>
        <dbReference type="SAM" id="MobiDB-lite"/>
    </source>
</evidence>
<organism evidence="2 3">
    <name type="scientific">Chelonia mydas</name>
    <name type="common">Green sea-turtle</name>
    <name type="synonym">Chelonia agassizi</name>
    <dbReference type="NCBI Taxonomy" id="8469"/>
    <lineage>
        <taxon>Eukaryota</taxon>
        <taxon>Metazoa</taxon>
        <taxon>Chordata</taxon>
        <taxon>Craniata</taxon>
        <taxon>Vertebrata</taxon>
        <taxon>Euteleostomi</taxon>
        <taxon>Archelosauria</taxon>
        <taxon>Testudinata</taxon>
        <taxon>Testudines</taxon>
        <taxon>Cryptodira</taxon>
        <taxon>Durocryptodira</taxon>
        <taxon>Americhelydia</taxon>
        <taxon>Chelonioidea</taxon>
        <taxon>Cheloniidae</taxon>
        <taxon>Chelonia</taxon>
    </lineage>
</organism>
<dbReference type="EMBL" id="KB525358">
    <property type="protein sequence ID" value="EMP36414.1"/>
    <property type="molecule type" value="Genomic_DNA"/>
</dbReference>
<evidence type="ECO:0000313" key="3">
    <source>
        <dbReference type="Proteomes" id="UP000031443"/>
    </source>
</evidence>
<dbReference type="Gene3D" id="1.10.287.3160">
    <property type="match status" value="1"/>
</dbReference>
<keyword evidence="3" id="KW-1185">Reference proteome</keyword>
<reference evidence="3" key="1">
    <citation type="journal article" date="2013" name="Nat. Genet.">
        <title>The draft genomes of soft-shell turtle and green sea turtle yield insights into the development and evolution of the turtle-specific body plan.</title>
        <authorList>
            <person name="Wang Z."/>
            <person name="Pascual-Anaya J."/>
            <person name="Zadissa A."/>
            <person name="Li W."/>
            <person name="Niimura Y."/>
            <person name="Huang Z."/>
            <person name="Li C."/>
            <person name="White S."/>
            <person name="Xiong Z."/>
            <person name="Fang D."/>
            <person name="Wang B."/>
            <person name="Ming Y."/>
            <person name="Chen Y."/>
            <person name="Zheng Y."/>
            <person name="Kuraku S."/>
            <person name="Pignatelli M."/>
            <person name="Herrero J."/>
            <person name="Beal K."/>
            <person name="Nozawa M."/>
            <person name="Li Q."/>
            <person name="Wang J."/>
            <person name="Zhang H."/>
            <person name="Yu L."/>
            <person name="Shigenobu S."/>
            <person name="Wang J."/>
            <person name="Liu J."/>
            <person name="Flicek P."/>
            <person name="Searle S."/>
            <person name="Wang J."/>
            <person name="Kuratani S."/>
            <person name="Yin Y."/>
            <person name="Aken B."/>
            <person name="Zhang G."/>
            <person name="Irie N."/>
        </authorList>
    </citation>
    <scope>NUCLEOTIDE SEQUENCE [LARGE SCALE GENOMIC DNA]</scope>
</reference>
<feature type="region of interest" description="Disordered" evidence="1">
    <location>
        <begin position="1"/>
        <end position="62"/>
    </location>
</feature>
<sequence length="319" mass="34548">MGTQVGTETVGGPGTGISIETGAGPETRITPGIAQGVLVQGDPRKPEGQEDPVSPQASSSSFLDEGVAGISTTLPAMDNREHQQFLRRVAQNLSMQSEKVLEKTDPMVDILVPEGPSRLCPLLRLSITPLRCGKHPPLFSPTVKGVERKYIVPSKGYEYLFTHLQPGTLVVGAANQKERQGQVGLTHKSKEAKKLDFFSRKVYCTAGLQLRIANEQAVFSLYSCNSLNMLSKFQELLLADSHLEFVAVLEEGKVVTGTSLQASLDSVESATRTMATAIAVRRSSWLQVSGLSQKVQHTIQDLPFDCSRLFSEQKLGPTA</sequence>
<gene>
    <name evidence="2" type="ORF">UY3_06396</name>
</gene>
<protein>
    <submittedName>
        <fullName evidence="2">Uncharacterized protein</fullName>
    </submittedName>
</protein>
<name>M7BGT1_CHEMY</name>
<dbReference type="AlphaFoldDB" id="M7BGT1"/>